<dbReference type="NCBIfam" id="TIGR00460">
    <property type="entry name" value="fmt"/>
    <property type="match status" value="1"/>
</dbReference>
<keyword evidence="9" id="KW-1185">Reference proteome</keyword>
<reference evidence="8 9" key="1">
    <citation type="submission" date="2018-03" db="EMBL/GenBank/DDBJ databases">
        <title>Genomic Encyclopedia of Type Strains, Phase III (KMG-III): the genomes of soil and plant-associated and newly described type strains.</title>
        <authorList>
            <person name="Whitman W."/>
        </authorList>
    </citation>
    <scope>NUCLEOTIDE SEQUENCE [LARGE SCALE GENOMIC DNA]</scope>
    <source>
        <strain evidence="8 9">CGMCC 1.12484</strain>
    </source>
</reference>
<dbReference type="InterPro" id="IPR005794">
    <property type="entry name" value="Fmt"/>
</dbReference>
<dbReference type="InterPro" id="IPR002376">
    <property type="entry name" value="Formyl_transf_N"/>
</dbReference>
<comment type="caution">
    <text evidence="8">The sequence shown here is derived from an EMBL/GenBank/DDBJ whole genome shotgun (WGS) entry which is preliminary data.</text>
</comment>
<keyword evidence="4 5" id="KW-0648">Protein biosynthesis</keyword>
<evidence type="ECO:0000259" key="7">
    <source>
        <dbReference type="Pfam" id="PF02911"/>
    </source>
</evidence>
<dbReference type="InterPro" id="IPR044135">
    <property type="entry name" value="Met-tRNA-FMT_C"/>
</dbReference>
<feature type="domain" description="Formyl transferase N-terminal" evidence="6">
    <location>
        <begin position="9"/>
        <end position="182"/>
    </location>
</feature>
<dbReference type="RefSeq" id="WP_106209485.1">
    <property type="nucleotide sequence ID" value="NZ_PVTL01000001.1"/>
</dbReference>
<dbReference type="Pfam" id="PF02911">
    <property type="entry name" value="Formyl_trans_C"/>
    <property type="match status" value="1"/>
</dbReference>
<evidence type="ECO:0000313" key="9">
    <source>
        <dbReference type="Proteomes" id="UP000237983"/>
    </source>
</evidence>
<evidence type="ECO:0000256" key="2">
    <source>
        <dbReference type="ARBA" id="ARBA00012261"/>
    </source>
</evidence>
<dbReference type="SUPFAM" id="SSF53328">
    <property type="entry name" value="Formyltransferase"/>
    <property type="match status" value="1"/>
</dbReference>
<dbReference type="InterPro" id="IPR041711">
    <property type="entry name" value="Met-tRNA-FMT_N"/>
</dbReference>
<accession>A0A2T0VJJ7</accession>
<comment type="similarity">
    <text evidence="1 5">Belongs to the Fmt family.</text>
</comment>
<dbReference type="Pfam" id="PF00551">
    <property type="entry name" value="Formyl_trans_N"/>
    <property type="match status" value="1"/>
</dbReference>
<dbReference type="EC" id="2.1.2.9" evidence="2 5"/>
<protein>
    <recommendedName>
        <fullName evidence="2 5">Methionyl-tRNA formyltransferase</fullName>
        <ecNumber evidence="2 5">2.1.2.9</ecNumber>
    </recommendedName>
</protein>
<evidence type="ECO:0000256" key="4">
    <source>
        <dbReference type="ARBA" id="ARBA00022917"/>
    </source>
</evidence>
<proteinExistence type="inferred from homology"/>
<feature type="binding site" evidence="5">
    <location>
        <begin position="111"/>
        <end position="114"/>
    </location>
    <ligand>
        <name>(6S)-5,6,7,8-tetrahydrofolate</name>
        <dbReference type="ChEBI" id="CHEBI:57453"/>
    </ligand>
</feature>
<dbReference type="SUPFAM" id="SSF50486">
    <property type="entry name" value="FMT C-terminal domain-like"/>
    <property type="match status" value="1"/>
</dbReference>
<dbReference type="Gene3D" id="3.40.50.12230">
    <property type="match status" value="1"/>
</dbReference>
<dbReference type="PANTHER" id="PTHR11138">
    <property type="entry name" value="METHIONYL-TRNA FORMYLTRANSFERASE"/>
    <property type="match status" value="1"/>
</dbReference>
<comment type="catalytic activity">
    <reaction evidence="5">
        <text>L-methionyl-tRNA(fMet) + (6R)-10-formyltetrahydrofolate = N-formyl-L-methionyl-tRNA(fMet) + (6S)-5,6,7,8-tetrahydrofolate + H(+)</text>
        <dbReference type="Rhea" id="RHEA:24380"/>
        <dbReference type="Rhea" id="RHEA-COMP:9952"/>
        <dbReference type="Rhea" id="RHEA-COMP:9953"/>
        <dbReference type="ChEBI" id="CHEBI:15378"/>
        <dbReference type="ChEBI" id="CHEBI:57453"/>
        <dbReference type="ChEBI" id="CHEBI:78530"/>
        <dbReference type="ChEBI" id="CHEBI:78844"/>
        <dbReference type="ChEBI" id="CHEBI:195366"/>
        <dbReference type="EC" id="2.1.2.9"/>
    </reaction>
</comment>
<dbReference type="InterPro" id="IPR005793">
    <property type="entry name" value="Formyl_trans_C"/>
</dbReference>
<comment type="function">
    <text evidence="5">Attaches a formyl group to the free amino group of methionyl-tRNA(fMet). The formyl group appears to play a dual role in the initiator identity of N-formylmethionyl-tRNA by promoting its recognition by IF2 and preventing the misappropriation of this tRNA by the elongation apparatus.</text>
</comment>
<evidence type="ECO:0000256" key="1">
    <source>
        <dbReference type="ARBA" id="ARBA00010699"/>
    </source>
</evidence>
<dbReference type="EMBL" id="PVTL01000001">
    <property type="protein sequence ID" value="PRY70388.1"/>
    <property type="molecule type" value="Genomic_DNA"/>
</dbReference>
<dbReference type="InterPro" id="IPR036477">
    <property type="entry name" value="Formyl_transf_N_sf"/>
</dbReference>
<dbReference type="PANTHER" id="PTHR11138:SF5">
    <property type="entry name" value="METHIONYL-TRNA FORMYLTRANSFERASE, MITOCHONDRIAL"/>
    <property type="match status" value="1"/>
</dbReference>
<evidence type="ECO:0000313" key="8">
    <source>
        <dbReference type="EMBL" id="PRY70388.1"/>
    </source>
</evidence>
<sequence length="309" mass="32052">MPSLSLVFAGSPAAAVPSLRRLAASQHTVRAVVTRSDSPQGRRAVLTQTPVADVADELGLPTIKANRLAGEATEAIAALQPDLGVIVAYGGLVREPLLSTPRLGWINLHFSLLPRWRGAAPVQRAIIAGDDLTGATVFQLVPELDAGDVFGQLTQPIGRVETAGHLLESLSDSGAELLLRVVDALADGSARSEAQSGDVTLAPKLTLADGQIDWAKDAHSIVNLIRGVTPEPGAFTTLDGVRVKVLDATLARDSAPLAPGNIHLDSKAVLVGTATDPVHLVVVHPAGKKAMAATDWWRGRPAGSGTVAV</sequence>
<feature type="domain" description="Formyl transferase C-terminal" evidence="7">
    <location>
        <begin position="204"/>
        <end position="300"/>
    </location>
</feature>
<dbReference type="GO" id="GO:0005829">
    <property type="term" value="C:cytosol"/>
    <property type="evidence" value="ECO:0007669"/>
    <property type="project" value="TreeGrafter"/>
</dbReference>
<dbReference type="HAMAP" id="MF_00182">
    <property type="entry name" value="Formyl_trans"/>
    <property type="match status" value="1"/>
</dbReference>
<dbReference type="GO" id="GO:0004479">
    <property type="term" value="F:methionyl-tRNA formyltransferase activity"/>
    <property type="evidence" value="ECO:0007669"/>
    <property type="project" value="UniProtKB-UniRule"/>
</dbReference>
<dbReference type="Proteomes" id="UP000237983">
    <property type="component" value="Unassembled WGS sequence"/>
</dbReference>
<dbReference type="AlphaFoldDB" id="A0A2T0VJJ7"/>
<gene>
    <name evidence="5" type="primary">fmt</name>
    <name evidence="8" type="ORF">B0I08_101523</name>
</gene>
<dbReference type="InterPro" id="IPR011034">
    <property type="entry name" value="Formyl_transferase-like_C_sf"/>
</dbReference>
<dbReference type="CDD" id="cd08646">
    <property type="entry name" value="FMT_core_Met-tRNA-FMT_N"/>
    <property type="match status" value="1"/>
</dbReference>
<dbReference type="CDD" id="cd08704">
    <property type="entry name" value="Met_tRNA_FMT_C"/>
    <property type="match status" value="1"/>
</dbReference>
<evidence type="ECO:0000256" key="3">
    <source>
        <dbReference type="ARBA" id="ARBA00022679"/>
    </source>
</evidence>
<dbReference type="OrthoDB" id="9802815at2"/>
<name>A0A2T0VJJ7_9MICO</name>
<keyword evidence="3 5" id="KW-0808">Transferase</keyword>
<evidence type="ECO:0000256" key="5">
    <source>
        <dbReference type="HAMAP-Rule" id="MF_00182"/>
    </source>
</evidence>
<evidence type="ECO:0000259" key="6">
    <source>
        <dbReference type="Pfam" id="PF00551"/>
    </source>
</evidence>
<organism evidence="8 9">
    <name type="scientific">Glaciihabitans tibetensis</name>
    <dbReference type="NCBI Taxonomy" id="1266600"/>
    <lineage>
        <taxon>Bacteria</taxon>
        <taxon>Bacillati</taxon>
        <taxon>Actinomycetota</taxon>
        <taxon>Actinomycetes</taxon>
        <taxon>Micrococcales</taxon>
        <taxon>Microbacteriaceae</taxon>
        <taxon>Glaciihabitans</taxon>
    </lineage>
</organism>